<dbReference type="OMA" id="EYELCEA"/>
<evidence type="ECO:0008006" key="5">
    <source>
        <dbReference type="Google" id="ProtNLM"/>
    </source>
</evidence>
<comment type="similarity">
    <text evidence="1">Belongs to the IGBP1/TAP42 family.</text>
</comment>
<dbReference type="GO" id="GO:0051721">
    <property type="term" value="F:protein phosphatase 2A binding"/>
    <property type="evidence" value="ECO:0000318"/>
    <property type="project" value="GO_Central"/>
</dbReference>
<dbReference type="InParanoid" id="A0A6I8NUA2"/>
<name>A0A6I8NUA2_ORNAN</name>
<evidence type="ECO:0000256" key="2">
    <source>
        <dbReference type="SAM" id="MobiDB-lite"/>
    </source>
</evidence>
<dbReference type="Bgee" id="ENSOANG00000047224">
    <property type="expression patterns" value="Expressed in cerebellum and 7 other cell types or tissues"/>
</dbReference>
<evidence type="ECO:0000256" key="1">
    <source>
        <dbReference type="ARBA" id="ARBA00034730"/>
    </source>
</evidence>
<dbReference type="FunFam" id="1.25.40.540:FF:000003">
    <property type="entry name" value="Immunoglobulin (CD79A)-binding protein 1"/>
    <property type="match status" value="1"/>
</dbReference>
<dbReference type="FunCoup" id="A0A6I8NUA2">
    <property type="interactions" value="1667"/>
</dbReference>
<dbReference type="Ensembl" id="ENSOANT00000074916.1">
    <property type="protein sequence ID" value="ENSOANP00000044874.1"/>
    <property type="gene ID" value="ENSOANG00000047224.1"/>
</dbReference>
<feature type="compositionally biased region" description="Basic and acidic residues" evidence="2">
    <location>
        <begin position="305"/>
        <end position="321"/>
    </location>
</feature>
<dbReference type="Gene3D" id="1.25.40.540">
    <property type="entry name" value="TAP42-like family"/>
    <property type="match status" value="1"/>
</dbReference>
<dbReference type="InterPro" id="IPR007304">
    <property type="entry name" value="TAP46-like"/>
</dbReference>
<dbReference type="InterPro" id="IPR038511">
    <property type="entry name" value="TAP42/TAP46-like_sf"/>
</dbReference>
<feature type="region of interest" description="Disordered" evidence="2">
    <location>
        <begin position="278"/>
        <end position="331"/>
    </location>
</feature>
<gene>
    <name evidence="3" type="primary">IGBP1</name>
</gene>
<dbReference type="GO" id="GO:0009966">
    <property type="term" value="P:regulation of signal transduction"/>
    <property type="evidence" value="ECO:0007669"/>
    <property type="project" value="InterPro"/>
</dbReference>
<dbReference type="GO" id="GO:0005829">
    <property type="term" value="C:cytosol"/>
    <property type="evidence" value="ECO:0000318"/>
    <property type="project" value="GO_Central"/>
</dbReference>
<dbReference type="GeneTree" id="ENSGT00390000002414"/>
<evidence type="ECO:0000313" key="4">
    <source>
        <dbReference type="Proteomes" id="UP000002279"/>
    </source>
</evidence>
<keyword evidence="4" id="KW-1185">Reference proteome</keyword>
<dbReference type="PANTHER" id="PTHR10933">
    <property type="entry name" value="IMMUNOGLOBULIN-BINDING PROTEIN 1"/>
    <property type="match status" value="1"/>
</dbReference>
<dbReference type="GO" id="GO:0035303">
    <property type="term" value="P:regulation of dephosphorylation"/>
    <property type="evidence" value="ECO:0000318"/>
    <property type="project" value="GO_Central"/>
</dbReference>
<dbReference type="AlphaFoldDB" id="A0A6I8NUA2"/>
<reference evidence="3 4" key="1">
    <citation type="journal article" date="2008" name="Nature">
        <title>Genome analysis of the platypus reveals unique signatures of evolution.</title>
        <authorList>
            <person name="Warren W.C."/>
            <person name="Hillier L.W."/>
            <person name="Marshall Graves J.A."/>
            <person name="Birney E."/>
            <person name="Ponting C.P."/>
            <person name="Grutzner F."/>
            <person name="Belov K."/>
            <person name="Miller W."/>
            <person name="Clarke L."/>
            <person name="Chinwalla A.T."/>
            <person name="Yang S.P."/>
            <person name="Heger A."/>
            <person name="Locke D.P."/>
            <person name="Miethke P."/>
            <person name="Waters P.D."/>
            <person name="Veyrunes F."/>
            <person name="Fulton L."/>
            <person name="Fulton B."/>
            <person name="Graves T."/>
            <person name="Wallis J."/>
            <person name="Puente X.S."/>
            <person name="Lopez-Otin C."/>
            <person name="Ordonez G.R."/>
            <person name="Eichler E.E."/>
            <person name="Chen L."/>
            <person name="Cheng Z."/>
            <person name="Deakin J.E."/>
            <person name="Alsop A."/>
            <person name="Thompson K."/>
            <person name="Kirby P."/>
            <person name="Papenfuss A.T."/>
            <person name="Wakefield M.J."/>
            <person name="Olender T."/>
            <person name="Lancet D."/>
            <person name="Huttley G.A."/>
            <person name="Smit A.F."/>
            <person name="Pask A."/>
            <person name="Temple-Smith P."/>
            <person name="Batzer M.A."/>
            <person name="Walker J.A."/>
            <person name="Konkel M.K."/>
            <person name="Harris R.S."/>
            <person name="Whittington C.M."/>
            <person name="Wong E.S."/>
            <person name="Gemmell N.J."/>
            <person name="Buschiazzo E."/>
            <person name="Vargas Jentzsch I.M."/>
            <person name="Merkel A."/>
            <person name="Schmitz J."/>
            <person name="Zemann A."/>
            <person name="Churakov G."/>
            <person name="Kriegs J.O."/>
            <person name="Brosius J."/>
            <person name="Murchison E.P."/>
            <person name="Sachidanandam R."/>
            <person name="Smith C."/>
            <person name="Hannon G.J."/>
            <person name="Tsend-Ayush E."/>
            <person name="McMillan D."/>
            <person name="Attenborough R."/>
            <person name="Rens W."/>
            <person name="Ferguson-Smith M."/>
            <person name="Lefevre C.M."/>
            <person name="Sharp J.A."/>
            <person name="Nicholas K.R."/>
            <person name="Ray D.A."/>
            <person name="Kube M."/>
            <person name="Reinhardt R."/>
            <person name="Pringle T.H."/>
            <person name="Taylor J."/>
            <person name="Jones R.C."/>
            <person name="Nixon B."/>
            <person name="Dacheux J.L."/>
            <person name="Niwa H."/>
            <person name="Sekita Y."/>
            <person name="Huang X."/>
            <person name="Stark A."/>
            <person name="Kheradpour P."/>
            <person name="Kellis M."/>
            <person name="Flicek P."/>
            <person name="Chen Y."/>
            <person name="Webber C."/>
            <person name="Hardison R."/>
            <person name="Nelson J."/>
            <person name="Hallsworth-Pepin K."/>
            <person name="Delehaunty K."/>
            <person name="Markovic C."/>
            <person name="Minx P."/>
            <person name="Feng Y."/>
            <person name="Kremitzki C."/>
            <person name="Mitreva M."/>
            <person name="Glasscock J."/>
            <person name="Wylie T."/>
            <person name="Wohldmann P."/>
            <person name="Thiru P."/>
            <person name="Nhan M.N."/>
            <person name="Pohl C.S."/>
            <person name="Smith S.M."/>
            <person name="Hou S."/>
            <person name="Nefedov M."/>
            <person name="de Jong P.J."/>
            <person name="Renfree M.B."/>
            <person name="Mardis E.R."/>
            <person name="Wilson R.K."/>
        </authorList>
    </citation>
    <scope>NUCLEOTIDE SEQUENCE [LARGE SCALE GENOMIC DNA]</scope>
    <source>
        <strain evidence="3 4">Glennie</strain>
    </source>
</reference>
<dbReference type="Proteomes" id="UP000002279">
    <property type="component" value="Chromosome 6"/>
</dbReference>
<feature type="region of interest" description="Disordered" evidence="2">
    <location>
        <begin position="1"/>
        <end position="23"/>
    </location>
</feature>
<reference evidence="3" key="2">
    <citation type="submission" date="2025-08" db="UniProtKB">
        <authorList>
            <consortium name="Ensembl"/>
        </authorList>
    </citation>
    <scope>IDENTIFICATION</scope>
    <source>
        <strain evidence="3">Glennie</strain>
    </source>
</reference>
<protein>
    <recommendedName>
        <fullName evidence="5">Immunoglobulin binding protein 1</fullName>
    </recommendedName>
</protein>
<organism evidence="3 4">
    <name type="scientific">Ornithorhynchus anatinus</name>
    <name type="common">Duckbill platypus</name>
    <dbReference type="NCBI Taxonomy" id="9258"/>
    <lineage>
        <taxon>Eukaryota</taxon>
        <taxon>Metazoa</taxon>
        <taxon>Chordata</taxon>
        <taxon>Craniata</taxon>
        <taxon>Vertebrata</taxon>
        <taxon>Euteleostomi</taxon>
        <taxon>Mammalia</taxon>
        <taxon>Monotremata</taxon>
        <taxon>Ornithorhynchidae</taxon>
        <taxon>Ornithorhynchus</taxon>
    </lineage>
</organism>
<reference evidence="3" key="3">
    <citation type="submission" date="2025-09" db="UniProtKB">
        <authorList>
            <consortium name="Ensembl"/>
        </authorList>
    </citation>
    <scope>IDENTIFICATION</scope>
    <source>
        <strain evidence="3">Glennie</strain>
    </source>
</reference>
<sequence>MTRPRSHGRQVAESEFEPRASRPRLPELLEQGWRLLDEVEASSEPAAARQVQDKVKLGLSLLDQAARMVEQLDLFSRNEELEEVASADLKYLLVPALRGALTLKQVVPGQRLEQVQRARAHFADFLKRCQDYQLTAAEPPAARPAGPPGARPGLVAAAAHRRAKIERYKQKKEAESQLAALRGAVDGGRADEEQLRAYYLLHVQKWVGTSLDEIESIDQEAEILRGLHVAPRPRPGPTPMKPFVLTRDAAQAKVFGLGYPSLATMTVNEWYDQHEKWGALPDQGIPGTPAERKKEEEEEEEEEEKALQKARGWDEWKDTHPRGYGNRQNMG</sequence>
<feature type="compositionally biased region" description="Basic and acidic residues" evidence="2">
    <location>
        <begin position="10"/>
        <end position="23"/>
    </location>
</feature>
<accession>A0A6I8NUA2</accession>
<dbReference type="PANTHER" id="PTHR10933:SF9">
    <property type="entry name" value="IMMUNOGLOBULIN-BINDING PROTEIN 1"/>
    <property type="match status" value="1"/>
</dbReference>
<evidence type="ECO:0000313" key="3">
    <source>
        <dbReference type="Ensembl" id="ENSOANP00000044874.1"/>
    </source>
</evidence>
<proteinExistence type="inferred from homology"/>
<dbReference type="Pfam" id="PF04177">
    <property type="entry name" value="TAP42"/>
    <property type="match status" value="1"/>
</dbReference>